<dbReference type="InterPro" id="IPR044925">
    <property type="entry name" value="His-Me_finger_sf"/>
</dbReference>
<organism evidence="1">
    <name type="scientific">Candidatus Thiothrix putei</name>
    <dbReference type="NCBI Taxonomy" id="3080811"/>
    <lineage>
        <taxon>Bacteria</taxon>
        <taxon>Pseudomonadati</taxon>
        <taxon>Pseudomonadota</taxon>
        <taxon>Gammaproteobacteria</taxon>
        <taxon>Thiotrichales</taxon>
        <taxon>Thiotrichaceae</taxon>
        <taxon>Thiothrix</taxon>
    </lineage>
</organism>
<name>A0AA95KNE9_9GAMM</name>
<accession>A0AA95KNE9</accession>
<dbReference type="KEGG" id="tput:QJT81_16415"/>
<reference evidence="1" key="2">
    <citation type="submission" date="2023-04" db="EMBL/GenBank/DDBJ databases">
        <authorList>
            <person name="Beletskiy A.V."/>
            <person name="Mardanov A.V."/>
            <person name="Ravin N.V."/>
        </authorList>
    </citation>
    <scope>NUCLEOTIDE SEQUENCE</scope>
    <source>
        <strain evidence="1">GKL-02</strain>
    </source>
</reference>
<dbReference type="SUPFAM" id="SSF54060">
    <property type="entry name" value="His-Me finger endonucleases"/>
    <property type="match status" value="1"/>
</dbReference>
<proteinExistence type="predicted"/>
<dbReference type="AlphaFoldDB" id="A0AA95KNE9"/>
<protein>
    <submittedName>
        <fullName evidence="1">Uncharacterized protein</fullName>
    </submittedName>
</protein>
<dbReference type="EMBL" id="CP124756">
    <property type="protein sequence ID" value="WGZ93378.1"/>
    <property type="molecule type" value="Genomic_DNA"/>
</dbReference>
<sequence>MNNTNNTIPTWTHRYGTKNTRGGSLELLLPDISILKYYFNINKNKGVIKWRVGSHKGLPAGYAEKARWKVGLYDSTGKRAVYSVDKIIFYASTGLRPDGGNIIHLNNENFDDRATNLRFVESNATDFMYINKTEGGKHKVKISTCLNYERFTRHLGTFDSIEEAEQIRNEFLLLEDLFHLVQHEYPHLRDSNPYDADNDYETIDSINISVAKDSLPPPITPTQDTYIYTRSREENYIILKERSMYQAFVVIGETFISIDEPYKDFQDCLSVLKNIVI</sequence>
<reference evidence="1" key="1">
    <citation type="journal article" date="2023" name="Int. J. Mol. Sci.">
        <title>Metagenomics Revealed a New Genus 'Candidatus Thiocaldithrix dubininis' gen. nov., sp. nov. and a New Species 'Candidatus Thiothrix putei' sp. nov. in the Family Thiotrichaceae, Some Members of Which Have Traits of Both Na+- and H+-Motive Energetics.</title>
        <authorList>
            <person name="Ravin N.V."/>
            <person name="Muntyan M.S."/>
            <person name="Smolyakov D.D."/>
            <person name="Rudenko T.S."/>
            <person name="Beletsky A.V."/>
            <person name="Mardanov A.V."/>
            <person name="Grabovich M.Y."/>
        </authorList>
    </citation>
    <scope>NUCLEOTIDE SEQUENCE</scope>
    <source>
        <strain evidence="1">GKL-02</strain>
    </source>
</reference>
<evidence type="ECO:0000313" key="1">
    <source>
        <dbReference type="EMBL" id="WGZ93378.1"/>
    </source>
</evidence>
<dbReference type="Proteomes" id="UP001301326">
    <property type="component" value="Chromosome"/>
</dbReference>
<gene>
    <name evidence="1" type="ORF">QJT81_16415</name>
</gene>